<dbReference type="GO" id="GO:0018784">
    <property type="term" value="F:(S)-2-haloacid dehalogenase activity"/>
    <property type="evidence" value="ECO:0007669"/>
    <property type="project" value="UniProtKB-UniRule"/>
</dbReference>
<dbReference type="InterPro" id="IPR051540">
    <property type="entry name" value="S-2-haloacid_dehalogenase"/>
</dbReference>
<evidence type="ECO:0000256" key="1">
    <source>
        <dbReference type="ARBA" id="ARBA00008106"/>
    </source>
</evidence>
<dbReference type="PRINTS" id="PR00413">
    <property type="entry name" value="HADHALOGNASE"/>
</dbReference>
<dbReference type="PATRIC" id="fig|1177755.3.peg.2722"/>
<dbReference type="InterPro" id="IPR006439">
    <property type="entry name" value="HAD-SF_hydro_IA"/>
</dbReference>
<dbReference type="EC" id="3.8.1.2" evidence="3"/>
<dbReference type="PANTHER" id="PTHR43316:SF3">
    <property type="entry name" value="HALOACID DEHALOGENASE, TYPE II (AFU_ORTHOLOGUE AFUA_2G07750)-RELATED"/>
    <property type="match status" value="1"/>
</dbReference>
<dbReference type="STRING" id="1177755.A7A08_02699"/>
<dbReference type="AlphaFoldDB" id="A0A1E2RVR1"/>
<evidence type="ECO:0000256" key="4">
    <source>
        <dbReference type="SAM" id="SignalP"/>
    </source>
</evidence>
<accession>A0A1E2RVR1</accession>
<dbReference type="Proteomes" id="UP000095087">
    <property type="component" value="Unassembled WGS sequence"/>
</dbReference>
<sequence length="260" mass="28001">MRYGVLTALALSAVALFGATAAQAEQGDRLKEEAMKPKVIFFDVNETLLNLEGVRSSVAEALGGREDLLPLWFSTMLHHSLVETATGRFHPFGEVGVAALMMVAETNGVELTEEDAKTAILEPLKSLPPHPDVRPGLEALKEQGYTLVSLTNSSNAGVKAQLENAGLADLFDRMLTVEDTKIYKPNLAVYEWALDRMGVEPEEAMMVAAHGWDIAGIKAAGMQGVFVARPGKALYPLAIPPDFVVADLGELAEAMKQRAQ</sequence>
<keyword evidence="2 3" id="KW-0378">Hydrolase</keyword>
<dbReference type="PANTHER" id="PTHR43316">
    <property type="entry name" value="HYDROLASE, HALOACID DELAHOGENASE-RELATED"/>
    <property type="match status" value="1"/>
</dbReference>
<evidence type="ECO:0000313" key="5">
    <source>
        <dbReference type="EMBL" id="ODA66301.1"/>
    </source>
</evidence>
<keyword evidence="6" id="KW-1185">Reference proteome</keyword>
<dbReference type="EMBL" id="MASI01000008">
    <property type="protein sequence ID" value="ODA66301.1"/>
    <property type="molecule type" value="Genomic_DNA"/>
</dbReference>
<organism evidence="5 6">
    <name type="scientific">Methyloligella halotolerans</name>
    <dbReference type="NCBI Taxonomy" id="1177755"/>
    <lineage>
        <taxon>Bacteria</taxon>
        <taxon>Pseudomonadati</taxon>
        <taxon>Pseudomonadota</taxon>
        <taxon>Alphaproteobacteria</taxon>
        <taxon>Hyphomicrobiales</taxon>
        <taxon>Hyphomicrobiaceae</taxon>
        <taxon>Methyloligella</taxon>
    </lineage>
</organism>
<dbReference type="NCBIfam" id="TIGR01509">
    <property type="entry name" value="HAD-SF-IA-v3"/>
    <property type="match status" value="1"/>
</dbReference>
<dbReference type="CDD" id="cd02588">
    <property type="entry name" value="HAD_L2-DEX"/>
    <property type="match status" value="1"/>
</dbReference>
<dbReference type="OrthoDB" id="7989657at2"/>
<dbReference type="NCBIfam" id="TIGR01493">
    <property type="entry name" value="HAD-SF-IA-v2"/>
    <property type="match status" value="1"/>
</dbReference>
<evidence type="ECO:0000256" key="2">
    <source>
        <dbReference type="ARBA" id="ARBA00022801"/>
    </source>
</evidence>
<comment type="similarity">
    <text evidence="1 3">Belongs to the HAD-like hydrolase superfamily. S-2-haloalkanoic acid dehalogenase family.</text>
</comment>
<dbReference type="Gene3D" id="1.10.150.240">
    <property type="entry name" value="Putative phosphatase, domain 2"/>
    <property type="match status" value="1"/>
</dbReference>
<comment type="catalytic activity">
    <reaction evidence="3">
        <text>an (S)-2-haloacid + H2O = a (2R)-2-hydroxycarboxylate + a halide anion + H(+)</text>
        <dbReference type="Rhea" id="RHEA:11192"/>
        <dbReference type="ChEBI" id="CHEBI:15377"/>
        <dbReference type="ChEBI" id="CHEBI:15378"/>
        <dbReference type="ChEBI" id="CHEBI:16042"/>
        <dbReference type="ChEBI" id="CHEBI:58314"/>
        <dbReference type="ChEBI" id="CHEBI:137405"/>
        <dbReference type="EC" id="3.8.1.2"/>
    </reaction>
</comment>
<dbReference type="SFLD" id="SFLDS00003">
    <property type="entry name" value="Haloacid_Dehalogenase"/>
    <property type="match status" value="1"/>
</dbReference>
<dbReference type="InterPro" id="IPR023198">
    <property type="entry name" value="PGP-like_dom2"/>
</dbReference>
<dbReference type="Pfam" id="PF00702">
    <property type="entry name" value="Hydrolase"/>
    <property type="match status" value="1"/>
</dbReference>
<comment type="caution">
    <text evidence="5">The sequence shown here is derived from an EMBL/GenBank/DDBJ whole genome shotgun (WGS) entry which is preliminary data.</text>
</comment>
<dbReference type="SFLD" id="SFLDG01129">
    <property type="entry name" value="C1.5:_HAD__Beta-PGM__Phosphata"/>
    <property type="match status" value="1"/>
</dbReference>
<dbReference type="SUPFAM" id="SSF56784">
    <property type="entry name" value="HAD-like"/>
    <property type="match status" value="1"/>
</dbReference>
<evidence type="ECO:0000256" key="3">
    <source>
        <dbReference type="RuleBase" id="RU368077"/>
    </source>
</evidence>
<dbReference type="InterPro" id="IPR006328">
    <property type="entry name" value="2-HAD"/>
</dbReference>
<dbReference type="NCBIfam" id="TIGR01428">
    <property type="entry name" value="HAD_type_II"/>
    <property type="match status" value="1"/>
</dbReference>
<proteinExistence type="inferred from homology"/>
<feature type="chain" id="PRO_5009116412" description="(S)-2-haloacid dehalogenase" evidence="4">
    <location>
        <begin position="25"/>
        <end position="260"/>
    </location>
</feature>
<comment type="function">
    <text evidence="3">Catalyzes the hydrolytic dehalogenation of small (S)-2-haloalkanoic acids to yield the corresponding (R)-2-hydroxyalkanoic acids.</text>
</comment>
<dbReference type="InterPro" id="IPR023214">
    <property type="entry name" value="HAD_sf"/>
</dbReference>
<protein>
    <recommendedName>
        <fullName evidence="3">(S)-2-haloacid dehalogenase</fullName>
        <ecNumber evidence="3">3.8.1.2</ecNumber>
    </recommendedName>
    <alternativeName>
        <fullName evidence="3">2-haloalkanoic acid dehalogenase</fullName>
    </alternativeName>
    <alternativeName>
        <fullName evidence="3">Halocarboxylic acid halidohydrolase</fullName>
    </alternativeName>
    <alternativeName>
        <fullName evidence="3">L-2-haloacid dehalogenase</fullName>
    </alternativeName>
</protein>
<keyword evidence="4" id="KW-0732">Signal</keyword>
<evidence type="ECO:0000313" key="6">
    <source>
        <dbReference type="Proteomes" id="UP000095087"/>
    </source>
</evidence>
<reference evidence="5 6" key="1">
    <citation type="submission" date="2016-07" db="EMBL/GenBank/DDBJ databases">
        <title>Draft genome sequence of Methyloligella halotolerans C2T (VKM B-2706T=CCUG 61687T=DSM 25045T), a halotolerant polyhydroxybutyrate accumulating methylotroph.</title>
        <authorList>
            <person name="Vasilenko O.V."/>
            <person name="Doronina N.V."/>
            <person name="Poroshina M.N."/>
            <person name="Tarlachkov S.V."/>
            <person name="Trotsenko Y.A."/>
        </authorList>
    </citation>
    <scope>NUCLEOTIDE SEQUENCE [LARGE SCALE GENOMIC DNA]</scope>
    <source>
        <strain evidence="5 6">VKM B-2706</strain>
    </source>
</reference>
<feature type="signal peptide" evidence="4">
    <location>
        <begin position="1"/>
        <end position="24"/>
    </location>
</feature>
<dbReference type="Gene3D" id="3.40.50.1000">
    <property type="entry name" value="HAD superfamily/HAD-like"/>
    <property type="match status" value="1"/>
</dbReference>
<dbReference type="InterPro" id="IPR036412">
    <property type="entry name" value="HAD-like_sf"/>
</dbReference>
<name>A0A1E2RVR1_9HYPH</name>
<gene>
    <name evidence="5" type="ORF">A7A08_02699</name>
</gene>